<sequence>MSSRKPPPRVESTQPRETSPEPSSSGEETAGEERFVPPADAEEGSWANGGANVPVVVVGAADENDEWIDEEDDDDDLLELEYHPNYAVTQALQSLDRQTDATIVVMAAPSHSTKLYSATSRAVRRQSATDDLRRITERDAERIQPHRPAPGSTRSHKSSLIDRFLVGPSAASGSGSDGSSESREEDLKRALEAALGSLGALGGIYEQREARWHEEMRRVQEDRERVSCSSGRYWAIVILSRRVARR</sequence>
<feature type="compositionally biased region" description="Low complexity" evidence="1">
    <location>
        <begin position="11"/>
        <end position="28"/>
    </location>
</feature>
<evidence type="ECO:0000313" key="2">
    <source>
        <dbReference type="EMBL" id="GLB45931.1"/>
    </source>
</evidence>
<feature type="region of interest" description="Disordered" evidence="1">
    <location>
        <begin position="168"/>
        <end position="187"/>
    </location>
</feature>
<gene>
    <name evidence="2" type="ORF">LshimejAT787_3900070</name>
</gene>
<feature type="compositionally biased region" description="Low complexity" evidence="1">
    <location>
        <begin position="169"/>
        <end position="179"/>
    </location>
</feature>
<keyword evidence="2" id="KW-0675">Receptor</keyword>
<evidence type="ECO:0000313" key="3">
    <source>
        <dbReference type="Proteomes" id="UP001063166"/>
    </source>
</evidence>
<name>A0A9P3Q3D7_LYOSH</name>
<dbReference type="EMBL" id="BRPK01000039">
    <property type="protein sequence ID" value="GLB45931.1"/>
    <property type="molecule type" value="Genomic_DNA"/>
</dbReference>
<keyword evidence="3" id="KW-1185">Reference proteome</keyword>
<protein>
    <submittedName>
        <fullName evidence="2">Thyroid hormone receptor binding</fullName>
    </submittedName>
</protein>
<feature type="compositionally biased region" description="Basic and acidic residues" evidence="1">
    <location>
        <begin position="127"/>
        <end position="144"/>
    </location>
</feature>
<evidence type="ECO:0000256" key="1">
    <source>
        <dbReference type="SAM" id="MobiDB-lite"/>
    </source>
</evidence>
<feature type="region of interest" description="Disordered" evidence="1">
    <location>
        <begin position="1"/>
        <end position="52"/>
    </location>
</feature>
<comment type="caution">
    <text evidence="2">The sequence shown here is derived from an EMBL/GenBank/DDBJ whole genome shotgun (WGS) entry which is preliminary data.</text>
</comment>
<reference evidence="2" key="1">
    <citation type="submission" date="2022-07" db="EMBL/GenBank/DDBJ databases">
        <title>The genome of Lyophyllum shimeji provides insight into the initial evolution of ectomycorrhizal fungal genome.</title>
        <authorList>
            <person name="Kobayashi Y."/>
            <person name="Shibata T."/>
            <person name="Hirakawa H."/>
            <person name="Shigenobu S."/>
            <person name="Nishiyama T."/>
            <person name="Yamada A."/>
            <person name="Hasebe M."/>
            <person name="Kawaguchi M."/>
        </authorList>
    </citation>
    <scope>NUCLEOTIDE SEQUENCE</scope>
    <source>
        <strain evidence="2">AT787</strain>
    </source>
</reference>
<feature type="region of interest" description="Disordered" evidence="1">
    <location>
        <begin position="117"/>
        <end position="157"/>
    </location>
</feature>
<organism evidence="2 3">
    <name type="scientific">Lyophyllum shimeji</name>
    <name type="common">Hon-shimeji</name>
    <name type="synonym">Tricholoma shimeji</name>
    <dbReference type="NCBI Taxonomy" id="47721"/>
    <lineage>
        <taxon>Eukaryota</taxon>
        <taxon>Fungi</taxon>
        <taxon>Dikarya</taxon>
        <taxon>Basidiomycota</taxon>
        <taxon>Agaricomycotina</taxon>
        <taxon>Agaricomycetes</taxon>
        <taxon>Agaricomycetidae</taxon>
        <taxon>Agaricales</taxon>
        <taxon>Tricholomatineae</taxon>
        <taxon>Lyophyllaceae</taxon>
        <taxon>Lyophyllum</taxon>
    </lineage>
</organism>
<accession>A0A9P3Q3D7</accession>
<dbReference type="AlphaFoldDB" id="A0A9P3Q3D7"/>
<dbReference type="Proteomes" id="UP001063166">
    <property type="component" value="Unassembled WGS sequence"/>
</dbReference>
<proteinExistence type="predicted"/>
<dbReference type="OrthoDB" id="3243310at2759"/>